<dbReference type="GO" id="GO:0016787">
    <property type="term" value="F:hydrolase activity"/>
    <property type="evidence" value="ECO:0007669"/>
    <property type="project" value="UniProtKB-KW"/>
</dbReference>
<evidence type="ECO:0000313" key="7">
    <source>
        <dbReference type="Proteomes" id="UP001634393"/>
    </source>
</evidence>
<evidence type="ECO:0000313" key="6">
    <source>
        <dbReference type="EMBL" id="KAL3851123.1"/>
    </source>
</evidence>
<keyword evidence="4" id="KW-0325">Glycoprotein</keyword>
<feature type="signal peptide" evidence="5">
    <location>
        <begin position="1"/>
        <end position="29"/>
    </location>
</feature>
<dbReference type="PANTHER" id="PTHR22835:SF517">
    <property type="entry name" value="GDSL-LIKE LIPASE_ACYLHYDROLASE FAMILY PROTEIN, EXPRESSED"/>
    <property type="match status" value="1"/>
</dbReference>
<dbReference type="Proteomes" id="UP001634393">
    <property type="component" value="Unassembled WGS sequence"/>
</dbReference>
<evidence type="ECO:0000256" key="5">
    <source>
        <dbReference type="SAM" id="SignalP"/>
    </source>
</evidence>
<organism evidence="6 7">
    <name type="scientific">Penstemon smallii</name>
    <dbReference type="NCBI Taxonomy" id="265156"/>
    <lineage>
        <taxon>Eukaryota</taxon>
        <taxon>Viridiplantae</taxon>
        <taxon>Streptophyta</taxon>
        <taxon>Embryophyta</taxon>
        <taxon>Tracheophyta</taxon>
        <taxon>Spermatophyta</taxon>
        <taxon>Magnoliopsida</taxon>
        <taxon>eudicotyledons</taxon>
        <taxon>Gunneridae</taxon>
        <taxon>Pentapetalae</taxon>
        <taxon>asterids</taxon>
        <taxon>lamiids</taxon>
        <taxon>Lamiales</taxon>
        <taxon>Plantaginaceae</taxon>
        <taxon>Cheloneae</taxon>
        <taxon>Penstemon</taxon>
    </lineage>
</organism>
<feature type="chain" id="PRO_5044866672" description="Acetylajmalan esterase-like" evidence="5">
    <location>
        <begin position="30"/>
        <end position="373"/>
    </location>
</feature>
<proteinExistence type="inferred from homology"/>
<evidence type="ECO:0008006" key="8">
    <source>
        <dbReference type="Google" id="ProtNLM"/>
    </source>
</evidence>
<keyword evidence="3" id="KW-0378">Hydrolase</keyword>
<dbReference type="SUPFAM" id="SSF52266">
    <property type="entry name" value="SGNH hydrolase"/>
    <property type="match status" value="1"/>
</dbReference>
<reference evidence="6 7" key="1">
    <citation type="submission" date="2024-12" db="EMBL/GenBank/DDBJ databases">
        <title>The unique morphological basis and parallel evolutionary history of personate flowers in Penstemon.</title>
        <authorList>
            <person name="Depatie T.H."/>
            <person name="Wessinger C.A."/>
        </authorList>
    </citation>
    <scope>NUCLEOTIDE SEQUENCE [LARGE SCALE GENOMIC DNA]</scope>
    <source>
        <strain evidence="6">WTNN_2</strain>
        <tissue evidence="6">Leaf</tissue>
    </source>
</reference>
<accession>A0ABD3URI2</accession>
<dbReference type="EMBL" id="JBJXBP010000001">
    <property type="protein sequence ID" value="KAL3851123.1"/>
    <property type="molecule type" value="Genomic_DNA"/>
</dbReference>
<name>A0ABD3URI2_9LAMI</name>
<dbReference type="InterPro" id="IPR001087">
    <property type="entry name" value="GDSL"/>
</dbReference>
<keyword evidence="2 5" id="KW-0732">Signal</keyword>
<gene>
    <name evidence="6" type="ORF">ACJIZ3_013005</name>
</gene>
<dbReference type="InterPro" id="IPR035669">
    <property type="entry name" value="SGNH_plant_lipase-like"/>
</dbReference>
<comment type="similarity">
    <text evidence="1">Belongs to the 'GDSL' lipolytic enzyme family.</text>
</comment>
<dbReference type="PANTHER" id="PTHR22835">
    <property type="entry name" value="ZINC FINGER FYVE DOMAIN CONTAINING PROTEIN"/>
    <property type="match status" value="1"/>
</dbReference>
<dbReference type="InterPro" id="IPR036514">
    <property type="entry name" value="SGNH_hydro_sf"/>
</dbReference>
<sequence>MASTSQKLFLSILALSFLLFGFAPQRINAHPLKICNFDQIYQLGDSISDTGNLIREFPIGTSSSFSRLPYGETFFNKATGRCSNGLLMIDYIAMAAGLPFLQAYKNIEADFRHGVNFAVAGSTALPSEVLANKHIFSPVTTSSLNVQLDWMSSHFNSICLNDKDCAEKLKNALFMVGEIGGNDYNYAIFQGKTMEELRNMVPEVVSTIIGAVKKTMSFGATRIVVPGNFPIGCLPIYQTAFKTNVSEAYDQNQCLKQLNEFATYHNEQLQEAVFNLKQEKPNAIIVYGDYYNAYEFLLEFARFHGFNTQEACCGIGGKYNFNMTRMCGAPDVPVCSNPNEYMSWDGVHLTQEGYKIMASWLVHDIFRKLQCHF</sequence>
<dbReference type="Gene3D" id="3.40.50.1110">
    <property type="entry name" value="SGNH hydrolase"/>
    <property type="match status" value="1"/>
</dbReference>
<evidence type="ECO:0000256" key="3">
    <source>
        <dbReference type="ARBA" id="ARBA00022801"/>
    </source>
</evidence>
<protein>
    <recommendedName>
        <fullName evidence="8">Acetylajmalan esterase-like</fullName>
    </recommendedName>
</protein>
<evidence type="ECO:0000256" key="4">
    <source>
        <dbReference type="ARBA" id="ARBA00023180"/>
    </source>
</evidence>
<evidence type="ECO:0000256" key="1">
    <source>
        <dbReference type="ARBA" id="ARBA00008668"/>
    </source>
</evidence>
<evidence type="ECO:0000256" key="2">
    <source>
        <dbReference type="ARBA" id="ARBA00022729"/>
    </source>
</evidence>
<keyword evidence="7" id="KW-1185">Reference proteome</keyword>
<comment type="caution">
    <text evidence="6">The sequence shown here is derived from an EMBL/GenBank/DDBJ whole genome shotgun (WGS) entry which is preliminary data.</text>
</comment>
<dbReference type="AlphaFoldDB" id="A0ABD3URI2"/>
<dbReference type="CDD" id="cd01837">
    <property type="entry name" value="SGNH_plant_lipase_like"/>
    <property type="match status" value="1"/>
</dbReference>
<dbReference type="Pfam" id="PF00657">
    <property type="entry name" value="Lipase_GDSL"/>
    <property type="match status" value="1"/>
</dbReference>